<feature type="non-terminal residue" evidence="1">
    <location>
        <position position="131"/>
    </location>
</feature>
<gene>
    <name evidence="1" type="ORF">RFULGI_LOCUS17563</name>
</gene>
<dbReference type="AlphaFoldDB" id="A0A9N9JWA2"/>
<keyword evidence="2" id="KW-1185">Reference proteome</keyword>
<proteinExistence type="predicted"/>
<dbReference type="EMBL" id="CAJVPZ010069823">
    <property type="protein sequence ID" value="CAG8799301.1"/>
    <property type="molecule type" value="Genomic_DNA"/>
</dbReference>
<sequence>LCCNPPSRFGATNSYQKLIFVNAIAVIPIEHWASLDLLENLATKCVHLTSQDKEEIFTKYKEHLRSIISTGPMLKKAKERAQKLHENAERSFNCPEATVDATKILANATENLVNAKEVLYESKLKARAYDR</sequence>
<protein>
    <submittedName>
        <fullName evidence="1">3822_t:CDS:1</fullName>
    </submittedName>
</protein>
<dbReference type="OrthoDB" id="2430144at2759"/>
<evidence type="ECO:0000313" key="1">
    <source>
        <dbReference type="EMBL" id="CAG8799301.1"/>
    </source>
</evidence>
<comment type="caution">
    <text evidence="1">The sequence shown here is derived from an EMBL/GenBank/DDBJ whole genome shotgun (WGS) entry which is preliminary data.</text>
</comment>
<name>A0A9N9JWA2_9GLOM</name>
<reference evidence="1" key="1">
    <citation type="submission" date="2021-06" db="EMBL/GenBank/DDBJ databases">
        <authorList>
            <person name="Kallberg Y."/>
            <person name="Tangrot J."/>
            <person name="Rosling A."/>
        </authorList>
    </citation>
    <scope>NUCLEOTIDE SEQUENCE</scope>
    <source>
        <strain evidence="1">IN212</strain>
    </source>
</reference>
<organism evidence="1 2">
    <name type="scientific">Racocetra fulgida</name>
    <dbReference type="NCBI Taxonomy" id="60492"/>
    <lineage>
        <taxon>Eukaryota</taxon>
        <taxon>Fungi</taxon>
        <taxon>Fungi incertae sedis</taxon>
        <taxon>Mucoromycota</taxon>
        <taxon>Glomeromycotina</taxon>
        <taxon>Glomeromycetes</taxon>
        <taxon>Diversisporales</taxon>
        <taxon>Gigasporaceae</taxon>
        <taxon>Racocetra</taxon>
    </lineage>
</organism>
<accession>A0A9N9JWA2</accession>
<dbReference type="Proteomes" id="UP000789396">
    <property type="component" value="Unassembled WGS sequence"/>
</dbReference>
<feature type="non-terminal residue" evidence="1">
    <location>
        <position position="1"/>
    </location>
</feature>
<evidence type="ECO:0000313" key="2">
    <source>
        <dbReference type="Proteomes" id="UP000789396"/>
    </source>
</evidence>